<dbReference type="InterPro" id="IPR052428">
    <property type="entry name" value="Autophagy_HostDef_Reg"/>
</dbReference>
<accession>A0A914Q3H0</accession>
<dbReference type="PANTHER" id="PTHR45971">
    <property type="entry name" value="PHOX (PX) DOMAIN-CONTAINING PROTEIN"/>
    <property type="match status" value="1"/>
</dbReference>
<organism evidence="3 4">
    <name type="scientific">Panagrolaimus davidi</name>
    <dbReference type="NCBI Taxonomy" id="227884"/>
    <lineage>
        <taxon>Eukaryota</taxon>
        <taxon>Metazoa</taxon>
        <taxon>Ecdysozoa</taxon>
        <taxon>Nematoda</taxon>
        <taxon>Chromadorea</taxon>
        <taxon>Rhabditida</taxon>
        <taxon>Tylenchina</taxon>
        <taxon>Panagrolaimomorpha</taxon>
        <taxon>Panagrolaimoidea</taxon>
        <taxon>Panagrolaimidae</taxon>
        <taxon>Panagrolaimus</taxon>
    </lineage>
</organism>
<evidence type="ECO:0000313" key="3">
    <source>
        <dbReference type="Proteomes" id="UP000887578"/>
    </source>
</evidence>
<evidence type="ECO:0000259" key="2">
    <source>
        <dbReference type="SMART" id="SM01175"/>
    </source>
</evidence>
<dbReference type="AlphaFoldDB" id="A0A914Q3H0"/>
<name>A0A914Q3H0_9BILA</name>
<dbReference type="Proteomes" id="UP000887578">
    <property type="component" value="Unplaced"/>
</dbReference>
<reference evidence="4" key="1">
    <citation type="submission" date="2022-11" db="UniProtKB">
        <authorList>
            <consortium name="WormBaseParasite"/>
        </authorList>
    </citation>
    <scope>IDENTIFICATION</scope>
</reference>
<feature type="compositionally biased region" description="Polar residues" evidence="1">
    <location>
        <begin position="138"/>
        <end position="149"/>
    </location>
</feature>
<dbReference type="SMART" id="SM01175">
    <property type="entry name" value="DUF4206"/>
    <property type="match status" value="1"/>
</dbReference>
<evidence type="ECO:0000256" key="1">
    <source>
        <dbReference type="SAM" id="MobiDB-lite"/>
    </source>
</evidence>
<keyword evidence="3" id="KW-1185">Reference proteome</keyword>
<dbReference type="WBParaSite" id="PDA_v2.g25777.t1">
    <property type="protein sequence ID" value="PDA_v2.g25777.t1"/>
    <property type="gene ID" value="PDA_v2.g25777"/>
</dbReference>
<protein>
    <submittedName>
        <fullName evidence="4">Rubicon Homology domain-containing protein</fullName>
    </submittedName>
</protein>
<dbReference type="PANTHER" id="PTHR45971:SF1">
    <property type="entry name" value="RUBICON, ISOFORM A"/>
    <property type="match status" value="1"/>
</dbReference>
<evidence type="ECO:0000313" key="4">
    <source>
        <dbReference type="WBParaSite" id="PDA_v2.g25777.t1"/>
    </source>
</evidence>
<feature type="region of interest" description="Disordered" evidence="1">
    <location>
        <begin position="138"/>
        <end position="176"/>
    </location>
</feature>
<dbReference type="GO" id="GO:1901981">
    <property type="term" value="F:phosphatidylinositol phosphate binding"/>
    <property type="evidence" value="ECO:0007669"/>
    <property type="project" value="TreeGrafter"/>
</dbReference>
<dbReference type="Pfam" id="PF13901">
    <property type="entry name" value="RH_dom"/>
    <property type="match status" value="1"/>
</dbReference>
<proteinExistence type="predicted"/>
<dbReference type="InterPro" id="IPR025258">
    <property type="entry name" value="RH_dom"/>
</dbReference>
<feature type="domain" description="Rubicon Homology" evidence="2">
    <location>
        <begin position="284"/>
        <end position="501"/>
    </location>
</feature>
<sequence length="501" mass="58363">MEVVALSRQQSINRRRSFSQLSVNSQRKELSNIDQSGDDEDGWCNIDYAKPGNNNKSLWEDTQGYQTERLQLELTNLVIRRMEELAWEQITKDIDFTNDPGAIPLNFNFPTVTYDDYEIGLQAEEGILSASVSIDESQPCSDMPCSSRSFPRRAPLDPDTDAEGFKTDCEDNYDSSNEKNYEKILKQVEERAKSINEVEELLSMVTFNHESQNLIPSRLPPPGDQVFIIDNRRLRVRGTWAPPKRKFIFDLSEPRDVHTCLTLQNERCAGCGMKFTKIYARRAKICSYYNKLFCQCCFSNEKIRIPARILHQWNFKEYSVSEFAYKFLTEYSDHPIYNVRAVNPDLYKKVKSLKKIRILRIKASHMWQYIQLCRIAETTITSNGILTTTFTSIPRRFLSLEEVDVYSILDFEAVESGNLQEMLEPIVNVGKIHIEGCQECLQRSFFCSICFNQNDPLFSFQLEKVYRCDECGSLAHLKCFNRERRKDDWSCGKCDRIRRKQ</sequence>